<gene>
    <name evidence="2" type="ORF">SAMN05216174_101224</name>
</gene>
<accession>A0A1G6J643</accession>
<dbReference type="EMBL" id="FMZZ01000001">
    <property type="protein sequence ID" value="SDC13406.1"/>
    <property type="molecule type" value="Genomic_DNA"/>
</dbReference>
<evidence type="ECO:0000256" key="1">
    <source>
        <dbReference type="SAM" id="MobiDB-lite"/>
    </source>
</evidence>
<reference evidence="3" key="1">
    <citation type="submission" date="2016-10" db="EMBL/GenBank/DDBJ databases">
        <authorList>
            <person name="Varghese N."/>
            <person name="Submissions S."/>
        </authorList>
    </citation>
    <scope>NUCLEOTIDE SEQUENCE [LARGE SCALE GENOMIC DNA]</scope>
    <source>
        <strain evidence="3">IBRC-M 10403</strain>
    </source>
</reference>
<evidence type="ECO:0000313" key="3">
    <source>
        <dbReference type="Proteomes" id="UP000199501"/>
    </source>
</evidence>
<dbReference type="STRING" id="1271860.SAMN05216174_101224"/>
<protein>
    <submittedName>
        <fullName evidence="2">Uncharacterized protein</fullName>
    </submittedName>
</protein>
<dbReference type="AlphaFoldDB" id="A0A1G6J643"/>
<organism evidence="2 3">
    <name type="scientific">Actinokineospora iranica</name>
    <dbReference type="NCBI Taxonomy" id="1271860"/>
    <lineage>
        <taxon>Bacteria</taxon>
        <taxon>Bacillati</taxon>
        <taxon>Actinomycetota</taxon>
        <taxon>Actinomycetes</taxon>
        <taxon>Pseudonocardiales</taxon>
        <taxon>Pseudonocardiaceae</taxon>
        <taxon>Actinokineospora</taxon>
    </lineage>
</organism>
<proteinExistence type="predicted"/>
<dbReference type="Proteomes" id="UP000199501">
    <property type="component" value="Unassembled WGS sequence"/>
</dbReference>
<sequence>MVPGLGDDVVRSPLPTPGGHRDSPPVARRAVSGVGRFAGFARAFRWLPGVSLADGEVRDPRDTAVAVDDAAWARGRGWALSFATIALSANCSPRAGCMNTGGTEG</sequence>
<evidence type="ECO:0000313" key="2">
    <source>
        <dbReference type="EMBL" id="SDC13406.1"/>
    </source>
</evidence>
<keyword evidence="3" id="KW-1185">Reference proteome</keyword>
<feature type="region of interest" description="Disordered" evidence="1">
    <location>
        <begin position="1"/>
        <end position="26"/>
    </location>
</feature>
<name>A0A1G6J643_9PSEU</name>